<feature type="chain" id="PRO_5038473252" description="Lipoprotein" evidence="8">
    <location>
        <begin position="22"/>
        <end position="270"/>
    </location>
</feature>
<keyword evidence="2 8" id="KW-0732">Signal</keyword>
<dbReference type="GO" id="GO:0016020">
    <property type="term" value="C:membrane"/>
    <property type="evidence" value="ECO:0007669"/>
    <property type="project" value="UniProtKB-SubCell"/>
</dbReference>
<comment type="subcellular location">
    <subcellularLocation>
        <location evidence="1">Membrane</location>
        <topology evidence="1">Lipid-anchor</topology>
    </subcellularLocation>
</comment>
<evidence type="ECO:0000256" key="5">
    <source>
        <dbReference type="ARBA" id="ARBA00023288"/>
    </source>
</evidence>
<gene>
    <name evidence="9" type="ORF">G127AT_13275</name>
</gene>
<evidence type="ECO:0000256" key="6">
    <source>
        <dbReference type="PIRNR" id="PIRNR002854"/>
    </source>
</evidence>
<keyword evidence="4" id="KW-0564">Palmitate</keyword>
<dbReference type="PANTHER" id="PTHR30429:SF0">
    <property type="entry name" value="METHIONINE-BINDING LIPOPROTEIN METQ"/>
    <property type="match status" value="1"/>
</dbReference>
<dbReference type="Proteomes" id="UP000671914">
    <property type="component" value="Chromosome"/>
</dbReference>
<feature type="lipid moiety-binding region" description="S-diacylglycerol cysteine" evidence="7">
    <location>
        <position position="23"/>
    </location>
</feature>
<sequence length="270" mass="28419">MNRLTKTLAGLAAAATAIALAGCAGGGSDDAGEGLGTLKVGATAVPAGEILAFVRDELAADAGLTLEIQEYTDYNTPDQALSQGANDANLFQHGPFLEEYNENAGDDLVSIGEIYLPPLALYSEGFDDIESLPEGATIALPNDPSNESRALLLLASAGLIETTEAPTTITDITANPKKFEFTEIDAASLPTALKQQDAAIVNFNYAGAAGLSSDLQILTEGDDSEYFNILATRAELEDDPRIQKLYELLTSDETKQFIEEKYAGLVIPAP</sequence>
<dbReference type="InterPro" id="IPR004872">
    <property type="entry name" value="Lipoprotein_NlpA"/>
</dbReference>
<dbReference type="PANTHER" id="PTHR30429">
    <property type="entry name" value="D-METHIONINE-BINDING LIPOPROTEIN METQ"/>
    <property type="match status" value="1"/>
</dbReference>
<keyword evidence="3" id="KW-0472">Membrane</keyword>
<evidence type="ECO:0000256" key="3">
    <source>
        <dbReference type="ARBA" id="ARBA00023136"/>
    </source>
</evidence>
<name>A0A975FLS5_9MICO</name>
<evidence type="ECO:0000313" key="10">
    <source>
        <dbReference type="Proteomes" id="UP000671914"/>
    </source>
</evidence>
<keyword evidence="10" id="KW-1185">Reference proteome</keyword>
<evidence type="ECO:0000313" key="9">
    <source>
        <dbReference type="EMBL" id="QTX04241.1"/>
    </source>
</evidence>
<evidence type="ECO:0000256" key="8">
    <source>
        <dbReference type="SAM" id="SignalP"/>
    </source>
</evidence>
<keyword evidence="5 6" id="KW-0449">Lipoprotein</keyword>
<dbReference type="AlphaFoldDB" id="A0A975FLS5"/>
<dbReference type="PIRSF" id="PIRSF002854">
    <property type="entry name" value="MetQ"/>
    <property type="match status" value="1"/>
</dbReference>
<dbReference type="Gene3D" id="3.40.190.10">
    <property type="entry name" value="Periplasmic binding protein-like II"/>
    <property type="match status" value="2"/>
</dbReference>
<feature type="signal peptide" evidence="8">
    <location>
        <begin position="1"/>
        <end position="21"/>
    </location>
</feature>
<evidence type="ECO:0000256" key="2">
    <source>
        <dbReference type="ARBA" id="ARBA00022729"/>
    </source>
</evidence>
<dbReference type="EMBL" id="CP071696">
    <property type="protein sequence ID" value="QTX04241.1"/>
    <property type="molecule type" value="Genomic_DNA"/>
</dbReference>
<evidence type="ECO:0000256" key="1">
    <source>
        <dbReference type="ARBA" id="ARBA00004635"/>
    </source>
</evidence>
<accession>A0A975FLS5</accession>
<dbReference type="SUPFAM" id="SSF53850">
    <property type="entry name" value="Periplasmic binding protein-like II"/>
    <property type="match status" value="1"/>
</dbReference>
<dbReference type="Pfam" id="PF03180">
    <property type="entry name" value="Lipoprotein_9"/>
    <property type="match status" value="1"/>
</dbReference>
<organism evidence="9 10">
    <name type="scientific">Agromyces archimandritae</name>
    <dbReference type="NCBI Taxonomy" id="2781962"/>
    <lineage>
        <taxon>Bacteria</taxon>
        <taxon>Bacillati</taxon>
        <taxon>Actinomycetota</taxon>
        <taxon>Actinomycetes</taxon>
        <taxon>Micrococcales</taxon>
        <taxon>Microbacteriaceae</taxon>
        <taxon>Agromyces</taxon>
    </lineage>
</organism>
<dbReference type="KEGG" id="aarc:G127AT_13275"/>
<evidence type="ECO:0000256" key="7">
    <source>
        <dbReference type="PIRSR" id="PIRSR002854-1"/>
    </source>
</evidence>
<evidence type="ECO:0000256" key="4">
    <source>
        <dbReference type="ARBA" id="ARBA00023139"/>
    </source>
</evidence>
<dbReference type="PROSITE" id="PS51257">
    <property type="entry name" value="PROKAR_LIPOPROTEIN"/>
    <property type="match status" value="1"/>
</dbReference>
<dbReference type="RefSeq" id="WP_210897637.1">
    <property type="nucleotide sequence ID" value="NZ_CP071696.1"/>
</dbReference>
<protein>
    <recommendedName>
        <fullName evidence="6">Lipoprotein</fullName>
    </recommendedName>
</protein>
<reference evidence="9" key="1">
    <citation type="submission" date="2021-03" db="EMBL/GenBank/DDBJ databases">
        <title>Agromyces archimandritus sp. nov., isolated from the cockroach Archimandrita tessellata.</title>
        <authorList>
            <person name="Guzman J."/>
            <person name="Ortuzar M."/>
            <person name="Poehlein A."/>
            <person name="Daniel R."/>
            <person name="Trujillo M."/>
            <person name="Vilcinskas A."/>
        </authorList>
    </citation>
    <scope>NUCLEOTIDE SEQUENCE</scope>
    <source>
        <strain evidence="9">G127AT</strain>
    </source>
</reference>
<comment type="similarity">
    <text evidence="6">Belongs to the nlpA lipoprotein family.</text>
</comment>
<proteinExistence type="inferred from homology"/>